<feature type="binding site" evidence="9">
    <location>
        <position position="134"/>
    </location>
    <ligand>
        <name>4-amino-2-methyl-5-(diphosphooxymethyl)pyrimidine</name>
        <dbReference type="ChEBI" id="CHEBI:57841"/>
    </ligand>
</feature>
<dbReference type="InterPro" id="IPR022998">
    <property type="entry name" value="ThiamineP_synth_TenI"/>
</dbReference>
<dbReference type="FunFam" id="3.20.20.70:FF:000096">
    <property type="entry name" value="Thiamine-phosphate synthase"/>
    <property type="match status" value="1"/>
</dbReference>
<protein>
    <recommendedName>
        <fullName evidence="9">Thiamine-phosphate synthase</fullName>
        <shortName evidence="9">TP synthase</shortName>
        <shortName evidence="9">TPS</shortName>
        <ecNumber evidence="9">2.5.1.3</ecNumber>
    </recommendedName>
    <alternativeName>
        <fullName evidence="9">Thiamine-phosphate pyrophosphorylase</fullName>
        <shortName evidence="9">TMP pyrophosphorylase</shortName>
        <shortName evidence="9">TMP-PPase</shortName>
    </alternativeName>
</protein>
<keyword evidence="5 9" id="KW-0784">Thiamine biosynthesis</keyword>
<dbReference type="GO" id="GO:0005737">
    <property type="term" value="C:cytoplasm"/>
    <property type="evidence" value="ECO:0007669"/>
    <property type="project" value="TreeGrafter"/>
</dbReference>
<organism evidence="13 14">
    <name type="scientific">Methanomethylophilus alvi</name>
    <dbReference type="NCBI Taxonomy" id="1291540"/>
    <lineage>
        <taxon>Archaea</taxon>
        <taxon>Methanobacteriati</taxon>
        <taxon>Thermoplasmatota</taxon>
        <taxon>Thermoplasmata</taxon>
        <taxon>Methanomassiliicoccales</taxon>
        <taxon>Methanomethylophilaceae</taxon>
        <taxon>Methanomethylophilus</taxon>
    </lineage>
</organism>
<feature type="binding site" evidence="9">
    <location>
        <begin position="184"/>
        <end position="185"/>
    </location>
    <ligand>
        <name>2-[(2R,5Z)-2-carboxy-4-methylthiazol-5(2H)-ylidene]ethyl phosphate</name>
        <dbReference type="ChEBI" id="CHEBI:62899"/>
    </ligand>
</feature>
<comment type="catalytic activity">
    <reaction evidence="6 9 10">
        <text>4-methyl-5-(2-phosphooxyethyl)-thiazole + 4-amino-2-methyl-5-(diphosphooxymethyl)pyrimidine + H(+) = thiamine phosphate + diphosphate</text>
        <dbReference type="Rhea" id="RHEA:22328"/>
        <dbReference type="ChEBI" id="CHEBI:15378"/>
        <dbReference type="ChEBI" id="CHEBI:33019"/>
        <dbReference type="ChEBI" id="CHEBI:37575"/>
        <dbReference type="ChEBI" id="CHEBI:57841"/>
        <dbReference type="ChEBI" id="CHEBI:58296"/>
        <dbReference type="EC" id="2.5.1.3"/>
    </reaction>
</comment>
<dbReference type="UniPathway" id="UPA00060">
    <property type="reaction ID" value="UER00141"/>
</dbReference>
<dbReference type="InterPro" id="IPR036206">
    <property type="entry name" value="ThiamineP_synth_sf"/>
</dbReference>
<dbReference type="HAMAP" id="MF_00097">
    <property type="entry name" value="TMP_synthase"/>
    <property type="match status" value="1"/>
</dbReference>
<dbReference type="InterPro" id="IPR013785">
    <property type="entry name" value="Aldolase_TIM"/>
</dbReference>
<feature type="domain" description="Thiamine phosphate synthase/TenI" evidence="12">
    <location>
        <begin position="4"/>
        <end position="187"/>
    </location>
</feature>
<evidence type="ECO:0000256" key="4">
    <source>
        <dbReference type="ARBA" id="ARBA00022842"/>
    </source>
</evidence>
<dbReference type="RefSeq" id="WP_015504492.1">
    <property type="nucleotide sequence ID" value="NZ_CP017686.1"/>
</dbReference>
<feature type="binding site" evidence="9">
    <location>
        <position position="66"/>
    </location>
    <ligand>
        <name>4-amino-2-methyl-5-(diphosphooxymethyl)pyrimidine</name>
        <dbReference type="ChEBI" id="CHEBI:57841"/>
    </ligand>
</feature>
<evidence type="ECO:0000256" key="11">
    <source>
        <dbReference type="RuleBase" id="RU004253"/>
    </source>
</evidence>
<comment type="catalytic activity">
    <reaction evidence="7 9 10">
        <text>2-(2-carboxy-4-methylthiazol-5-yl)ethyl phosphate + 4-amino-2-methyl-5-(diphosphooxymethyl)pyrimidine + 2 H(+) = thiamine phosphate + CO2 + diphosphate</text>
        <dbReference type="Rhea" id="RHEA:47848"/>
        <dbReference type="ChEBI" id="CHEBI:15378"/>
        <dbReference type="ChEBI" id="CHEBI:16526"/>
        <dbReference type="ChEBI" id="CHEBI:33019"/>
        <dbReference type="ChEBI" id="CHEBI:37575"/>
        <dbReference type="ChEBI" id="CHEBI:57841"/>
        <dbReference type="ChEBI" id="CHEBI:62890"/>
        <dbReference type="EC" id="2.5.1.3"/>
    </reaction>
</comment>
<dbReference type="CDD" id="cd00564">
    <property type="entry name" value="TMP_TenI"/>
    <property type="match status" value="1"/>
</dbReference>
<dbReference type="GO" id="GO:0004789">
    <property type="term" value="F:thiamine-phosphate diphosphorylase activity"/>
    <property type="evidence" value="ECO:0007669"/>
    <property type="project" value="UniProtKB-UniRule"/>
</dbReference>
<dbReference type="GO" id="GO:0009228">
    <property type="term" value="P:thiamine biosynthetic process"/>
    <property type="evidence" value="ECO:0007669"/>
    <property type="project" value="UniProtKB-KW"/>
</dbReference>
<sequence>MFELYAITDRKMLGNTSEVDAARLCYEGGADVVQLRMKDADGGEMLEVAKEMEALANEYNRFFIVNDRIDIAMLAHADGVHLGQTDIPLREARRLVGDDMIIGISVDNAEQAREALDGGADYIAVGSIFTTSTKPDAAQALGLDAIFDIRREIGDEVPLVAIGGINRGNILDVIHAGADGAAVVSAIMAQPDIKGAAHELKTMILNDRRMRL</sequence>
<dbReference type="EMBL" id="CP017686">
    <property type="protein sequence ID" value="AYQ54767.1"/>
    <property type="molecule type" value="Genomic_DNA"/>
</dbReference>
<evidence type="ECO:0000256" key="3">
    <source>
        <dbReference type="ARBA" id="ARBA00022723"/>
    </source>
</evidence>
<dbReference type="NCBIfam" id="TIGR00693">
    <property type="entry name" value="thiE"/>
    <property type="match status" value="1"/>
</dbReference>
<evidence type="ECO:0000256" key="10">
    <source>
        <dbReference type="RuleBase" id="RU003826"/>
    </source>
</evidence>
<dbReference type="InterPro" id="IPR034291">
    <property type="entry name" value="TMP_synthase"/>
</dbReference>
<dbReference type="GO" id="GO:0000287">
    <property type="term" value="F:magnesium ion binding"/>
    <property type="evidence" value="ECO:0007669"/>
    <property type="project" value="UniProtKB-UniRule"/>
</dbReference>
<comment type="similarity">
    <text evidence="9 10">Belongs to the thiamine-phosphate synthase family.</text>
</comment>
<comment type="function">
    <text evidence="9">Condenses 4-methyl-5-(beta-hydroxyethyl)thiazole monophosphate (THZ-P) and 2-methyl-4-amino-5-hydroxymethyl pyrimidine pyrophosphate (HMP-PP) to form thiamine monophosphate (TMP).</text>
</comment>
<dbReference type="Gene3D" id="3.20.20.70">
    <property type="entry name" value="Aldolase class I"/>
    <property type="match status" value="1"/>
</dbReference>
<evidence type="ECO:0000256" key="2">
    <source>
        <dbReference type="ARBA" id="ARBA00022679"/>
    </source>
</evidence>
<evidence type="ECO:0000313" key="13">
    <source>
        <dbReference type="EMBL" id="AYQ54767.1"/>
    </source>
</evidence>
<evidence type="ECO:0000256" key="9">
    <source>
        <dbReference type="HAMAP-Rule" id="MF_00097"/>
    </source>
</evidence>
<evidence type="ECO:0000256" key="1">
    <source>
        <dbReference type="ARBA" id="ARBA00005165"/>
    </source>
</evidence>
<evidence type="ECO:0000256" key="7">
    <source>
        <dbReference type="ARBA" id="ARBA00047851"/>
    </source>
</evidence>
<dbReference type="Proteomes" id="UP000273278">
    <property type="component" value="Chromosome"/>
</dbReference>
<comment type="catalytic activity">
    <reaction evidence="8 9 10">
        <text>2-[(2R,5Z)-2-carboxy-4-methylthiazol-5(2H)-ylidene]ethyl phosphate + 4-amino-2-methyl-5-(diphosphooxymethyl)pyrimidine + 2 H(+) = thiamine phosphate + CO2 + diphosphate</text>
        <dbReference type="Rhea" id="RHEA:47844"/>
        <dbReference type="ChEBI" id="CHEBI:15378"/>
        <dbReference type="ChEBI" id="CHEBI:16526"/>
        <dbReference type="ChEBI" id="CHEBI:33019"/>
        <dbReference type="ChEBI" id="CHEBI:37575"/>
        <dbReference type="ChEBI" id="CHEBI:57841"/>
        <dbReference type="ChEBI" id="CHEBI:62899"/>
        <dbReference type="EC" id="2.5.1.3"/>
    </reaction>
</comment>
<dbReference type="GO" id="GO:0009229">
    <property type="term" value="P:thiamine diphosphate biosynthetic process"/>
    <property type="evidence" value="ECO:0007669"/>
    <property type="project" value="UniProtKB-UniRule"/>
</dbReference>
<proteinExistence type="inferred from homology"/>
<dbReference type="OMA" id="QDFYHIK"/>
<dbReference type="Pfam" id="PF02581">
    <property type="entry name" value="TMP-TENI"/>
    <property type="match status" value="1"/>
</dbReference>
<evidence type="ECO:0000259" key="12">
    <source>
        <dbReference type="Pfam" id="PF02581"/>
    </source>
</evidence>
<keyword evidence="4 9" id="KW-0460">Magnesium</keyword>
<feature type="binding site" evidence="9">
    <location>
        <position position="105"/>
    </location>
    <ligand>
        <name>4-amino-2-methyl-5-(diphosphooxymethyl)pyrimidine</name>
        <dbReference type="ChEBI" id="CHEBI:57841"/>
    </ligand>
</feature>
<comment type="cofactor">
    <cofactor evidence="9">
        <name>Mg(2+)</name>
        <dbReference type="ChEBI" id="CHEBI:18420"/>
    </cofactor>
    <text evidence="9">Binds 1 Mg(2+) ion per subunit.</text>
</comment>
<evidence type="ECO:0000256" key="5">
    <source>
        <dbReference type="ARBA" id="ARBA00022977"/>
    </source>
</evidence>
<feature type="binding site" evidence="9">
    <location>
        <position position="164"/>
    </location>
    <ligand>
        <name>2-[(2R,5Z)-2-carboxy-4-methylthiazol-5(2H)-ylidene]ethyl phosphate</name>
        <dbReference type="ChEBI" id="CHEBI:62899"/>
    </ligand>
</feature>
<feature type="binding site" evidence="9">
    <location>
        <begin position="131"/>
        <end position="133"/>
    </location>
    <ligand>
        <name>2-[(2R,5Z)-2-carboxy-4-methylthiazol-5(2H)-ylidene]ethyl phosphate</name>
        <dbReference type="ChEBI" id="CHEBI:62899"/>
    </ligand>
</feature>
<dbReference type="GeneID" id="41321395"/>
<dbReference type="PANTHER" id="PTHR20857:SF23">
    <property type="entry name" value="THIAMINE BIOSYNTHETIC BIFUNCTIONAL ENZYME"/>
    <property type="match status" value="1"/>
</dbReference>
<dbReference type="SUPFAM" id="SSF51391">
    <property type="entry name" value="Thiamin phosphate synthase"/>
    <property type="match status" value="1"/>
</dbReference>
<dbReference type="AlphaFoldDB" id="A0A3G3IG12"/>
<evidence type="ECO:0000256" key="6">
    <source>
        <dbReference type="ARBA" id="ARBA00047334"/>
    </source>
</evidence>
<gene>
    <name evidence="9" type="primary">thiE</name>
    <name evidence="13" type="ORF">BKD89_02960</name>
</gene>
<accession>A0A3G3IG12</accession>
<evidence type="ECO:0000313" key="14">
    <source>
        <dbReference type="Proteomes" id="UP000273278"/>
    </source>
</evidence>
<feature type="binding site" evidence="9">
    <location>
        <begin position="34"/>
        <end position="38"/>
    </location>
    <ligand>
        <name>4-amino-2-methyl-5-(diphosphooxymethyl)pyrimidine</name>
        <dbReference type="ChEBI" id="CHEBI:57841"/>
    </ligand>
</feature>
<reference evidence="13 14" key="1">
    <citation type="submission" date="2016-10" db="EMBL/GenBank/DDBJ databases">
        <title>Complete genome of the TMA-utilizing, human hosted archaeon Methanomethylophilus alvus Gen. nov, sp. nov., strain Mx-05, derived from a pure culture.</title>
        <authorList>
            <person name="Brugere J.-F."/>
            <person name="Ben Hania W."/>
            <person name="Chaudhary P.P."/>
            <person name="Gaci N."/>
            <person name="Borrel G."/>
            <person name="Cao Van Tuat L."/>
            <person name="Fardeau M.-L."/>
            <person name="Harris H.M.B."/>
            <person name="O'Toole P.W."/>
            <person name="Ollivier B."/>
        </authorList>
    </citation>
    <scope>NUCLEOTIDE SEQUENCE [LARGE SCALE GENOMIC DNA]</scope>
    <source>
        <strain evidence="13 14">Mx-05</strain>
    </source>
</reference>
<dbReference type="PANTHER" id="PTHR20857">
    <property type="entry name" value="THIAMINE-PHOSPHATE PYROPHOSPHORYLASE"/>
    <property type="match status" value="1"/>
</dbReference>
<comment type="pathway">
    <text evidence="1 9 11">Cofactor biosynthesis; thiamine diphosphate biosynthesis; thiamine phosphate from 4-amino-2-methyl-5-diphosphomethylpyrimidine and 4-methyl-5-(2-phosphoethyl)-thiazole: step 1/1.</text>
</comment>
<evidence type="ECO:0000256" key="8">
    <source>
        <dbReference type="ARBA" id="ARBA00047883"/>
    </source>
</evidence>
<keyword evidence="2 9" id="KW-0808">Transferase</keyword>
<keyword evidence="3 9" id="KW-0479">Metal-binding</keyword>
<dbReference type="EC" id="2.5.1.3" evidence="9"/>
<name>A0A3G3IG12_9ARCH</name>
<feature type="binding site" evidence="9">
    <location>
        <position position="67"/>
    </location>
    <ligand>
        <name>Mg(2+)</name>
        <dbReference type="ChEBI" id="CHEBI:18420"/>
    </ligand>
</feature>
<feature type="binding site" evidence="9">
    <location>
        <position position="86"/>
    </location>
    <ligand>
        <name>Mg(2+)</name>
        <dbReference type="ChEBI" id="CHEBI:18420"/>
    </ligand>
</feature>